<dbReference type="SUPFAM" id="SSF103473">
    <property type="entry name" value="MFS general substrate transporter"/>
    <property type="match status" value="2"/>
</dbReference>
<feature type="domain" description="DDE Tnp4" evidence="10">
    <location>
        <begin position="43"/>
        <end position="134"/>
    </location>
</feature>
<comment type="caution">
    <text evidence="11">The sequence shown here is derived from an EMBL/GenBank/DDBJ whole genome shotgun (WGS) entry which is preliminary data.</text>
</comment>
<evidence type="ECO:0000256" key="5">
    <source>
        <dbReference type="ARBA" id="ARBA00022692"/>
    </source>
</evidence>
<feature type="transmembrane region" description="Helical" evidence="9">
    <location>
        <begin position="225"/>
        <end position="245"/>
    </location>
</feature>
<evidence type="ECO:0000256" key="7">
    <source>
        <dbReference type="ARBA" id="ARBA00022989"/>
    </source>
</evidence>
<feature type="transmembrane region" description="Helical" evidence="9">
    <location>
        <begin position="185"/>
        <end position="205"/>
    </location>
</feature>
<dbReference type="InterPro" id="IPR036259">
    <property type="entry name" value="MFS_trans_sf"/>
</dbReference>
<dbReference type="AlphaFoldDB" id="A0AA47LZJ5"/>
<keyword evidence="5 9" id="KW-0812">Transmembrane</keyword>
<keyword evidence="3" id="KW-0813">Transport</keyword>
<gene>
    <name evidence="11" type="primary">Flvcr2</name>
    <name evidence="11" type="ORF">N1851_034430</name>
</gene>
<feature type="transmembrane region" description="Helical" evidence="9">
    <location>
        <begin position="425"/>
        <end position="445"/>
    </location>
</feature>
<evidence type="ECO:0000313" key="11">
    <source>
        <dbReference type="EMBL" id="KAK0130885.1"/>
    </source>
</evidence>
<protein>
    <submittedName>
        <fullName evidence="11">Feline leukemia virus subgroup C receptor-related protein 2</fullName>
    </submittedName>
</protein>
<dbReference type="Proteomes" id="UP001174136">
    <property type="component" value="Unassembled WGS sequence"/>
</dbReference>
<sequence>MPSRLASLWFGSTEVSTASSIGVAGNQDQSQLHGRYAGVVGAIDGTHIQIIAPSKDEDVFVNRNKVHSINTQIVFDATFNILDVVAKWPAASTRDPRILMGSGLRREAPCRLPVGCHLLGDSGYPCKTGLVSTETACSEQPITGLTASKLVHENRRTEVLEDTQGVEPNADTTPLVSTRLYKRRWVILLLFCSYAMCGSFQWLQYGIINNIFMNFYNVDSFALDWLSMVYMLTYIIVIFPTVWLLDKSGLRVIAIVASAMNCVAAWIKVCSAGPHLFWVTVLGQVSAALAQVFVLGMPSRLASLWFGSTEVSAASSIGVAGNLAHNTSKGLNSDSWRPRIVSTDSMAVHPLNLYSGTEVREDTQGVEPNADTTPLVSTRLYKRRWVILLLFCSYALCNGFQWLQYGIINDIFMNFYNVDSFAVDWLSMVYLLTYIPVIFPTVWLLDTRGFWVIAIVASAMNCVGAWIKVCSARPHLFWVTVLGQVCAALAQVFILGMPSRLASLWFGSDEVSAASSIGVAGYQSGLVWTDGYGADEADTHARFLIGSYQS</sequence>
<feature type="transmembrane region" description="Helical" evidence="9">
    <location>
        <begin position="450"/>
        <end position="469"/>
    </location>
</feature>
<dbReference type="GO" id="GO:0015232">
    <property type="term" value="F:heme transmembrane transporter activity"/>
    <property type="evidence" value="ECO:0007669"/>
    <property type="project" value="TreeGrafter"/>
</dbReference>
<dbReference type="Gene3D" id="1.20.1250.20">
    <property type="entry name" value="MFS general substrate transporter like domains"/>
    <property type="match status" value="2"/>
</dbReference>
<proteinExistence type="predicted"/>
<keyword evidence="6" id="KW-0479">Metal-binding</keyword>
<evidence type="ECO:0000256" key="3">
    <source>
        <dbReference type="ARBA" id="ARBA00022448"/>
    </source>
</evidence>
<organism evidence="11 12">
    <name type="scientific">Merluccius polli</name>
    <name type="common">Benguela hake</name>
    <name type="synonym">Merluccius cadenati</name>
    <dbReference type="NCBI Taxonomy" id="89951"/>
    <lineage>
        <taxon>Eukaryota</taxon>
        <taxon>Metazoa</taxon>
        <taxon>Chordata</taxon>
        <taxon>Craniata</taxon>
        <taxon>Vertebrata</taxon>
        <taxon>Euteleostomi</taxon>
        <taxon>Actinopterygii</taxon>
        <taxon>Neopterygii</taxon>
        <taxon>Teleostei</taxon>
        <taxon>Neoteleostei</taxon>
        <taxon>Acanthomorphata</taxon>
        <taxon>Zeiogadaria</taxon>
        <taxon>Gadariae</taxon>
        <taxon>Gadiformes</taxon>
        <taxon>Gadoidei</taxon>
        <taxon>Merlucciidae</taxon>
        <taxon>Merluccius</taxon>
    </lineage>
</organism>
<keyword evidence="11" id="KW-0675">Receptor</keyword>
<name>A0AA47LZJ5_MERPO</name>
<reference evidence="11" key="1">
    <citation type="journal article" date="2023" name="Front. Mar. Sci.">
        <title>A new Merluccius polli reference genome to investigate the effects of global change in West African waters.</title>
        <authorList>
            <person name="Mateo J.L."/>
            <person name="Blanco-Fernandez C."/>
            <person name="Garcia-Vazquez E."/>
            <person name="Machado-Schiaffino G."/>
        </authorList>
    </citation>
    <scope>NUCLEOTIDE SEQUENCE</scope>
    <source>
        <strain evidence="11">C29</strain>
        <tissue evidence="11">Fin</tissue>
    </source>
</reference>
<comment type="cofactor">
    <cofactor evidence="1">
        <name>a divalent metal cation</name>
        <dbReference type="ChEBI" id="CHEBI:60240"/>
    </cofactor>
</comment>
<evidence type="ECO:0000256" key="9">
    <source>
        <dbReference type="SAM" id="Phobius"/>
    </source>
</evidence>
<keyword evidence="7 9" id="KW-1133">Transmembrane helix</keyword>
<dbReference type="PANTHER" id="PTHR10924:SF3">
    <property type="entry name" value="HEME TRANSPORTER FLVCR2"/>
    <property type="match status" value="1"/>
</dbReference>
<dbReference type="PANTHER" id="PTHR10924">
    <property type="entry name" value="MAJOR FACILITATOR SUPERFAMILY PROTEIN-RELATED"/>
    <property type="match status" value="1"/>
</dbReference>
<feature type="transmembrane region" description="Helical" evidence="9">
    <location>
        <begin position="475"/>
        <end position="495"/>
    </location>
</feature>
<dbReference type="Pfam" id="PF13359">
    <property type="entry name" value="DDE_Tnp_4"/>
    <property type="match status" value="1"/>
</dbReference>
<evidence type="ECO:0000256" key="4">
    <source>
        <dbReference type="ARBA" id="ARBA00022475"/>
    </source>
</evidence>
<evidence type="ECO:0000256" key="1">
    <source>
        <dbReference type="ARBA" id="ARBA00001968"/>
    </source>
</evidence>
<comment type="subcellular location">
    <subcellularLocation>
        <location evidence="2">Cell membrane</location>
        <topology evidence="2">Multi-pass membrane protein</topology>
    </subcellularLocation>
</comment>
<keyword evidence="4" id="KW-1003">Cell membrane</keyword>
<feature type="transmembrane region" description="Helical" evidence="9">
    <location>
        <begin position="252"/>
        <end position="269"/>
    </location>
</feature>
<evidence type="ECO:0000256" key="6">
    <source>
        <dbReference type="ARBA" id="ARBA00022723"/>
    </source>
</evidence>
<evidence type="ECO:0000256" key="8">
    <source>
        <dbReference type="ARBA" id="ARBA00023136"/>
    </source>
</evidence>
<dbReference type="InterPro" id="IPR049680">
    <property type="entry name" value="FLVCR1-2_SLC49-like"/>
</dbReference>
<feature type="transmembrane region" description="Helical" evidence="9">
    <location>
        <begin position="275"/>
        <end position="295"/>
    </location>
</feature>
<dbReference type="GO" id="GO:0046872">
    <property type="term" value="F:metal ion binding"/>
    <property type="evidence" value="ECO:0007669"/>
    <property type="project" value="UniProtKB-KW"/>
</dbReference>
<accession>A0AA47LZJ5</accession>
<evidence type="ECO:0000256" key="2">
    <source>
        <dbReference type="ARBA" id="ARBA00004651"/>
    </source>
</evidence>
<dbReference type="GO" id="GO:0097037">
    <property type="term" value="P:heme export"/>
    <property type="evidence" value="ECO:0007669"/>
    <property type="project" value="TreeGrafter"/>
</dbReference>
<keyword evidence="12" id="KW-1185">Reference proteome</keyword>
<dbReference type="EMBL" id="JAOPHQ010006600">
    <property type="protein sequence ID" value="KAK0130885.1"/>
    <property type="molecule type" value="Genomic_DNA"/>
</dbReference>
<feature type="transmembrane region" description="Helical" evidence="9">
    <location>
        <begin position="385"/>
        <end position="405"/>
    </location>
</feature>
<dbReference type="GO" id="GO:0005886">
    <property type="term" value="C:plasma membrane"/>
    <property type="evidence" value="ECO:0007669"/>
    <property type="project" value="UniProtKB-SubCell"/>
</dbReference>
<dbReference type="InterPro" id="IPR027806">
    <property type="entry name" value="HARBI1_dom"/>
</dbReference>
<evidence type="ECO:0000313" key="12">
    <source>
        <dbReference type="Proteomes" id="UP001174136"/>
    </source>
</evidence>
<dbReference type="GO" id="GO:0020037">
    <property type="term" value="F:heme binding"/>
    <property type="evidence" value="ECO:0007669"/>
    <property type="project" value="TreeGrafter"/>
</dbReference>
<evidence type="ECO:0000259" key="10">
    <source>
        <dbReference type="Pfam" id="PF13359"/>
    </source>
</evidence>
<keyword evidence="8 9" id="KW-0472">Membrane</keyword>